<sequence>MLRRIFGTLGGIVAGMANIMLIEWVAHVAIGGDSSSPTTPMLVSVLIAWAAGSLVGSSAALRLARWRGGPWVVGGFIALGVIANQFSVPQPVWMTVVGIAAALVPAWLIATRAPLSA</sequence>
<evidence type="ECO:0000313" key="2">
    <source>
        <dbReference type="EMBL" id="GLR47815.1"/>
    </source>
</evidence>
<evidence type="ECO:0008006" key="4">
    <source>
        <dbReference type="Google" id="ProtNLM"/>
    </source>
</evidence>
<protein>
    <recommendedName>
        <fullName evidence="4">Major facilitator superfamily (MFS) profile domain-containing protein</fullName>
    </recommendedName>
</protein>
<organism evidence="2 3">
    <name type="scientific">Sphingomonas astaxanthinifaciens DSM 22298</name>
    <dbReference type="NCBI Taxonomy" id="1123267"/>
    <lineage>
        <taxon>Bacteria</taxon>
        <taxon>Pseudomonadati</taxon>
        <taxon>Pseudomonadota</taxon>
        <taxon>Alphaproteobacteria</taxon>
        <taxon>Sphingomonadales</taxon>
        <taxon>Sphingomonadaceae</taxon>
        <taxon>Sphingomonas</taxon>
    </lineage>
</organism>
<feature type="transmembrane region" description="Helical" evidence="1">
    <location>
        <begin position="68"/>
        <end position="86"/>
    </location>
</feature>
<name>A0ABQ5Z4U9_9SPHN</name>
<accession>A0ABQ5Z4U9</accession>
<feature type="transmembrane region" description="Helical" evidence="1">
    <location>
        <begin position="92"/>
        <end position="110"/>
    </location>
</feature>
<keyword evidence="1" id="KW-1133">Transmembrane helix</keyword>
<dbReference type="EMBL" id="BSOO01000014">
    <property type="protein sequence ID" value="GLR47815.1"/>
    <property type="molecule type" value="Genomic_DNA"/>
</dbReference>
<keyword evidence="1" id="KW-0472">Membrane</keyword>
<evidence type="ECO:0000313" key="3">
    <source>
        <dbReference type="Proteomes" id="UP001156703"/>
    </source>
</evidence>
<comment type="caution">
    <text evidence="2">The sequence shown here is derived from an EMBL/GenBank/DDBJ whole genome shotgun (WGS) entry which is preliminary data.</text>
</comment>
<proteinExistence type="predicted"/>
<feature type="transmembrane region" description="Helical" evidence="1">
    <location>
        <begin position="12"/>
        <end position="30"/>
    </location>
</feature>
<evidence type="ECO:0000256" key="1">
    <source>
        <dbReference type="SAM" id="Phobius"/>
    </source>
</evidence>
<dbReference type="Proteomes" id="UP001156703">
    <property type="component" value="Unassembled WGS sequence"/>
</dbReference>
<dbReference type="RefSeq" id="WP_029940996.1">
    <property type="nucleotide sequence ID" value="NZ_BSOO01000014.1"/>
</dbReference>
<reference evidence="3" key="1">
    <citation type="journal article" date="2019" name="Int. J. Syst. Evol. Microbiol.">
        <title>The Global Catalogue of Microorganisms (GCM) 10K type strain sequencing project: providing services to taxonomists for standard genome sequencing and annotation.</title>
        <authorList>
            <consortium name="The Broad Institute Genomics Platform"/>
            <consortium name="The Broad Institute Genome Sequencing Center for Infectious Disease"/>
            <person name="Wu L."/>
            <person name="Ma J."/>
        </authorList>
    </citation>
    <scope>NUCLEOTIDE SEQUENCE [LARGE SCALE GENOMIC DNA]</scope>
    <source>
        <strain evidence="3">NBRC 102146</strain>
    </source>
</reference>
<keyword evidence="3" id="KW-1185">Reference proteome</keyword>
<keyword evidence="1" id="KW-0812">Transmembrane</keyword>
<gene>
    <name evidence="2" type="ORF">GCM10007925_15280</name>
</gene>
<feature type="transmembrane region" description="Helical" evidence="1">
    <location>
        <begin position="42"/>
        <end position="61"/>
    </location>
</feature>